<dbReference type="Gene3D" id="3.30.1370.100">
    <property type="entry name" value="MutL, C-terminal domain, regulatory subdomain"/>
    <property type="match status" value="1"/>
</dbReference>
<dbReference type="InterPro" id="IPR042120">
    <property type="entry name" value="MutL_C_dimsub"/>
</dbReference>
<dbReference type="Pfam" id="PF08676">
    <property type="entry name" value="MutL_C"/>
    <property type="match status" value="1"/>
</dbReference>
<evidence type="ECO:0000256" key="2">
    <source>
        <dbReference type="ARBA" id="ARBA00022763"/>
    </source>
</evidence>
<gene>
    <name evidence="4 7" type="primary">mutL</name>
    <name evidence="7" type="ORF">GCM10022410_03350</name>
</gene>
<dbReference type="InterPro" id="IPR020667">
    <property type="entry name" value="DNA_mismatch_repair_MutL"/>
</dbReference>
<dbReference type="NCBIfam" id="NF000950">
    <property type="entry name" value="PRK00095.1-3"/>
    <property type="match status" value="1"/>
</dbReference>
<keyword evidence="7" id="KW-0540">Nuclease</keyword>
<evidence type="ECO:0000313" key="8">
    <source>
        <dbReference type="Proteomes" id="UP001501734"/>
    </source>
</evidence>
<feature type="domain" description="DNA mismatch repair protein S5" evidence="6">
    <location>
        <begin position="207"/>
        <end position="325"/>
    </location>
</feature>
<dbReference type="InterPro" id="IPR042121">
    <property type="entry name" value="MutL_C_regsub"/>
</dbReference>
<dbReference type="RefSeq" id="WP_344909716.1">
    <property type="nucleotide sequence ID" value="NZ_BAABDL010000017.1"/>
</dbReference>
<dbReference type="Gene3D" id="3.30.1540.20">
    <property type="entry name" value="MutL, C-terminal domain, dimerisation subdomain"/>
    <property type="match status" value="1"/>
</dbReference>
<comment type="similarity">
    <text evidence="1 4">Belongs to the DNA mismatch repair MutL/HexB family.</text>
</comment>
<dbReference type="PANTHER" id="PTHR10073:SF12">
    <property type="entry name" value="DNA MISMATCH REPAIR PROTEIN MLH1"/>
    <property type="match status" value="1"/>
</dbReference>
<dbReference type="CDD" id="cd00782">
    <property type="entry name" value="MutL_Trans"/>
    <property type="match status" value="1"/>
</dbReference>
<dbReference type="CDD" id="cd16926">
    <property type="entry name" value="HATPase_MutL-MLH-PMS-like"/>
    <property type="match status" value="1"/>
</dbReference>
<dbReference type="InterPro" id="IPR020568">
    <property type="entry name" value="Ribosomal_Su5_D2-typ_SF"/>
</dbReference>
<evidence type="ECO:0000256" key="4">
    <source>
        <dbReference type="HAMAP-Rule" id="MF_00149"/>
    </source>
</evidence>
<dbReference type="Pfam" id="PF13589">
    <property type="entry name" value="HATPase_c_3"/>
    <property type="match status" value="1"/>
</dbReference>
<dbReference type="InterPro" id="IPR036890">
    <property type="entry name" value="HATPase_C_sf"/>
</dbReference>
<dbReference type="SUPFAM" id="SSF118116">
    <property type="entry name" value="DNA mismatch repair protein MutL"/>
    <property type="match status" value="1"/>
</dbReference>
<dbReference type="NCBIfam" id="TIGR00585">
    <property type="entry name" value="mutl"/>
    <property type="match status" value="1"/>
</dbReference>
<comment type="function">
    <text evidence="4">This protein is involved in the repair of mismatches in DNA. It is required for dam-dependent methyl-directed DNA mismatch repair. May act as a 'molecular matchmaker', a protein that promotes the formation of a stable complex between two or more DNA-binding proteins in an ATP-dependent manner without itself being part of a final effector complex.</text>
</comment>
<keyword evidence="3 4" id="KW-0234">DNA repair</keyword>
<protein>
    <recommendedName>
        <fullName evidence="4">DNA mismatch repair protein MutL</fullName>
    </recommendedName>
</protein>
<dbReference type="HAMAP" id="MF_00149">
    <property type="entry name" value="DNA_mis_repair"/>
    <property type="match status" value="1"/>
</dbReference>
<dbReference type="InterPro" id="IPR013507">
    <property type="entry name" value="DNA_mismatch_S5_2-like"/>
</dbReference>
<keyword evidence="2 4" id="KW-0227">DNA damage</keyword>
<reference evidence="8" key="1">
    <citation type="journal article" date="2019" name="Int. J. Syst. Evol. Microbiol.">
        <title>The Global Catalogue of Microorganisms (GCM) 10K type strain sequencing project: providing services to taxonomists for standard genome sequencing and annotation.</title>
        <authorList>
            <consortium name="The Broad Institute Genomics Platform"/>
            <consortium name="The Broad Institute Genome Sequencing Center for Infectious Disease"/>
            <person name="Wu L."/>
            <person name="Ma J."/>
        </authorList>
    </citation>
    <scope>NUCLEOTIDE SEQUENCE [LARGE SCALE GENOMIC DNA]</scope>
    <source>
        <strain evidence="8">JCM 17250</strain>
    </source>
</reference>
<dbReference type="InterPro" id="IPR037198">
    <property type="entry name" value="MutL_C_sf"/>
</dbReference>
<dbReference type="PROSITE" id="PS00058">
    <property type="entry name" value="DNA_MISMATCH_REPAIR_1"/>
    <property type="match status" value="1"/>
</dbReference>
<dbReference type="SUPFAM" id="SSF54211">
    <property type="entry name" value="Ribosomal protein S5 domain 2-like"/>
    <property type="match status" value="1"/>
</dbReference>
<dbReference type="EMBL" id="BAABDL010000017">
    <property type="protein sequence ID" value="GAA4059590.1"/>
    <property type="molecule type" value="Genomic_DNA"/>
</dbReference>
<evidence type="ECO:0000259" key="5">
    <source>
        <dbReference type="SMART" id="SM00853"/>
    </source>
</evidence>
<dbReference type="PANTHER" id="PTHR10073">
    <property type="entry name" value="DNA MISMATCH REPAIR PROTEIN MLH, PMS, MUTL"/>
    <property type="match status" value="1"/>
</dbReference>
<dbReference type="Proteomes" id="UP001501734">
    <property type="component" value="Unassembled WGS sequence"/>
</dbReference>
<organism evidence="7 8">
    <name type="scientific">Amphibacillus indicireducens</name>
    <dbReference type="NCBI Taxonomy" id="1076330"/>
    <lineage>
        <taxon>Bacteria</taxon>
        <taxon>Bacillati</taxon>
        <taxon>Bacillota</taxon>
        <taxon>Bacilli</taxon>
        <taxon>Bacillales</taxon>
        <taxon>Bacillaceae</taxon>
        <taxon>Amphibacillus</taxon>
    </lineage>
</organism>
<sequence length="610" mass="69803">MKIQTMPDVLANKIAAGEVVERPASVIKELVENSIDAGSTVIKVEVEEAGLRKIKITDNGFGMDSADVERAFLRHATSKIRSENDLFHVRTLGFRGEALASIAAVSQLTIKTSTGAEAGTLLSLDGGQIVTRDRSDARQGTEITVEHLFYNTPARLKHMKTIHTELGHITDVINRLSLSHPKIKFELYHNEKRLFQSNGRGDLIQIIAQIYGVSVAKKMLKIDHKTLDYHITGYISKPEVTRSNRSFISTIINGRFIRNIPLNHAILKGYHTLLPIGRSPIVVLQIAMDPILVDVNVHPAKLEVRFSKEKELYQAIETMIQERFRRETLIPDALVKKAKQAETEQESFQFEHTKKTPLVDPTNMTIENQQPSGFEQKQTQPKTAIEAYEEKQTYELDQLDSVDNNQAVELAQVEQTERIPVMYPIGQHHGTYIVAENEQGLYMIDQHAAQERIKYEFFRDKIGQVERDRQQLLIPLQFDFSKQEALMLEQYQADLEDVGLFFEHFGQSTYLVRSHPTWFPTGLEEETIRDMVEQIIRDGKINLSKLREEAAILMACKRSIKANHHLNYDEMFELLAELRTTTDPFTCPHGRPIIIHFSTYEMEKLFKRVM</sequence>
<dbReference type="SMART" id="SM01340">
    <property type="entry name" value="DNA_mis_repair"/>
    <property type="match status" value="1"/>
</dbReference>
<evidence type="ECO:0000256" key="1">
    <source>
        <dbReference type="ARBA" id="ARBA00006082"/>
    </source>
</evidence>
<dbReference type="InterPro" id="IPR014790">
    <property type="entry name" value="MutL_C"/>
</dbReference>
<keyword evidence="7" id="KW-0378">Hydrolase</keyword>
<feature type="domain" description="MutL C-terminal dimerisation" evidence="5">
    <location>
        <begin position="424"/>
        <end position="566"/>
    </location>
</feature>
<dbReference type="Gene3D" id="3.30.230.10">
    <property type="match status" value="1"/>
</dbReference>
<dbReference type="Pfam" id="PF01119">
    <property type="entry name" value="DNA_mis_repair"/>
    <property type="match status" value="1"/>
</dbReference>
<dbReference type="Gene3D" id="3.30.565.10">
    <property type="entry name" value="Histidine kinase-like ATPase, C-terminal domain"/>
    <property type="match status" value="1"/>
</dbReference>
<evidence type="ECO:0000259" key="6">
    <source>
        <dbReference type="SMART" id="SM01340"/>
    </source>
</evidence>
<dbReference type="GO" id="GO:0004519">
    <property type="term" value="F:endonuclease activity"/>
    <property type="evidence" value="ECO:0007669"/>
    <property type="project" value="UniProtKB-KW"/>
</dbReference>
<dbReference type="SUPFAM" id="SSF55874">
    <property type="entry name" value="ATPase domain of HSP90 chaperone/DNA topoisomerase II/histidine kinase"/>
    <property type="match status" value="1"/>
</dbReference>
<keyword evidence="7" id="KW-0255">Endonuclease</keyword>
<proteinExistence type="inferred from homology"/>
<keyword evidence="8" id="KW-1185">Reference proteome</keyword>
<dbReference type="SMART" id="SM00853">
    <property type="entry name" value="MutL_C"/>
    <property type="match status" value="1"/>
</dbReference>
<evidence type="ECO:0000313" key="7">
    <source>
        <dbReference type="EMBL" id="GAA4059590.1"/>
    </source>
</evidence>
<dbReference type="InterPro" id="IPR002099">
    <property type="entry name" value="MutL/Mlh/PMS"/>
</dbReference>
<name>A0ABP7V654_9BACI</name>
<dbReference type="InterPro" id="IPR014762">
    <property type="entry name" value="DNA_mismatch_repair_CS"/>
</dbReference>
<evidence type="ECO:0000256" key="3">
    <source>
        <dbReference type="ARBA" id="ARBA00023204"/>
    </source>
</evidence>
<dbReference type="InterPro" id="IPR014721">
    <property type="entry name" value="Ribsml_uS5_D2-typ_fold_subgr"/>
</dbReference>
<comment type="caution">
    <text evidence="7">The sequence shown here is derived from an EMBL/GenBank/DDBJ whole genome shotgun (WGS) entry which is preliminary data.</text>
</comment>
<dbReference type="InterPro" id="IPR038973">
    <property type="entry name" value="MutL/Mlh/Pms-like"/>
</dbReference>
<accession>A0ABP7V654</accession>